<keyword evidence="1" id="KW-0378">Hydrolase</keyword>
<reference evidence="5" key="2">
    <citation type="submission" date="2015-03" db="UniProtKB">
        <authorList>
            <consortium name="EnsemblPlants"/>
        </authorList>
    </citation>
    <scope>IDENTIFICATION</scope>
</reference>
<keyword evidence="6" id="KW-1185">Reference proteome</keyword>
<evidence type="ECO:0000256" key="2">
    <source>
        <dbReference type="ARBA" id="ARBA00023295"/>
    </source>
</evidence>
<sequence length="314" mass="35072">MARPGSGNIPGSACIPLLILLLLLLLLHPSEAQPSPGYYPSKMFRSMAFYEGYSTLWGPQHQTLSQDQKSLTLWMDRSSGSGFKSTRSYRNGYFGASIRVQPGYTAGVNTAFYLSNTEQYPGHHDEIDMELLGTVPGEPYTLQTNVYVRGSGDGNIVGREMRFHLWFDPTAGFHHYAILWNPDQILFLVDDVPIRRYEKKVEGTFPEREMWAYGSIWDASDWATDGGRYRADYRYQPFVSRAAGVQPRAGVVRRRLRGAQPAAGGRHGVGAAQRHGLLLLPGLLQGSHLLPRVLMNSVKIIAHWLIASLDSCEV</sequence>
<keyword evidence="3" id="KW-0732">Signal</keyword>
<dbReference type="Proteomes" id="UP000026960">
    <property type="component" value="Chromosome 10"/>
</dbReference>
<evidence type="ECO:0000313" key="6">
    <source>
        <dbReference type="Proteomes" id="UP000026960"/>
    </source>
</evidence>
<evidence type="ECO:0000313" key="5">
    <source>
        <dbReference type="EnsemblPlants" id="OBART10G17530.1"/>
    </source>
</evidence>
<dbReference type="AlphaFoldDB" id="A0A0D3HG87"/>
<evidence type="ECO:0000256" key="3">
    <source>
        <dbReference type="SAM" id="SignalP"/>
    </source>
</evidence>
<dbReference type="SUPFAM" id="SSF49899">
    <property type="entry name" value="Concanavalin A-like lectins/glucanases"/>
    <property type="match status" value="1"/>
</dbReference>
<dbReference type="GO" id="GO:0004553">
    <property type="term" value="F:hydrolase activity, hydrolyzing O-glycosyl compounds"/>
    <property type="evidence" value="ECO:0007669"/>
    <property type="project" value="InterPro"/>
</dbReference>
<keyword evidence="2" id="KW-0326">Glycosidase</keyword>
<organism evidence="5">
    <name type="scientific">Oryza barthii</name>
    <dbReference type="NCBI Taxonomy" id="65489"/>
    <lineage>
        <taxon>Eukaryota</taxon>
        <taxon>Viridiplantae</taxon>
        <taxon>Streptophyta</taxon>
        <taxon>Embryophyta</taxon>
        <taxon>Tracheophyta</taxon>
        <taxon>Spermatophyta</taxon>
        <taxon>Magnoliopsida</taxon>
        <taxon>Liliopsida</taxon>
        <taxon>Poales</taxon>
        <taxon>Poaceae</taxon>
        <taxon>BOP clade</taxon>
        <taxon>Oryzoideae</taxon>
        <taxon>Oryzeae</taxon>
        <taxon>Oryzinae</taxon>
        <taxon>Oryza</taxon>
    </lineage>
</organism>
<dbReference type="PaxDb" id="65489-OBART10G17530.1"/>
<accession>A0A0D3HG87</accession>
<dbReference type="PROSITE" id="PS51762">
    <property type="entry name" value="GH16_2"/>
    <property type="match status" value="1"/>
</dbReference>
<feature type="domain" description="GH16" evidence="4">
    <location>
        <begin position="28"/>
        <end position="242"/>
    </location>
</feature>
<dbReference type="HOGENOM" id="CLU_048041_1_1_1"/>
<proteinExistence type="predicted"/>
<feature type="chain" id="PRO_5002264102" description="GH16 domain-containing protein" evidence="3">
    <location>
        <begin position="33"/>
        <end position="314"/>
    </location>
</feature>
<evidence type="ECO:0000259" key="4">
    <source>
        <dbReference type="PROSITE" id="PS51762"/>
    </source>
</evidence>
<dbReference type="Gramene" id="OBART10G17530.1">
    <property type="protein sequence ID" value="OBART10G17530.1"/>
    <property type="gene ID" value="OBART10G17530"/>
</dbReference>
<reference evidence="5" key="1">
    <citation type="journal article" date="2009" name="Rice">
        <title>De Novo Next Generation Sequencing of Plant Genomes.</title>
        <authorList>
            <person name="Rounsley S."/>
            <person name="Marri P.R."/>
            <person name="Yu Y."/>
            <person name="He R."/>
            <person name="Sisneros N."/>
            <person name="Goicoechea J.L."/>
            <person name="Lee S.J."/>
            <person name="Angelova A."/>
            <person name="Kudrna D."/>
            <person name="Luo M."/>
            <person name="Affourtit J."/>
            <person name="Desany B."/>
            <person name="Knight J."/>
            <person name="Niazi F."/>
            <person name="Egholm M."/>
            <person name="Wing R.A."/>
        </authorList>
    </citation>
    <scope>NUCLEOTIDE SEQUENCE [LARGE SCALE GENOMIC DNA]</scope>
    <source>
        <strain evidence="5">cv. IRGC 105608</strain>
    </source>
</reference>
<dbReference type="InterPro" id="IPR013320">
    <property type="entry name" value="ConA-like_dom_sf"/>
</dbReference>
<protein>
    <recommendedName>
        <fullName evidence="4">GH16 domain-containing protein</fullName>
    </recommendedName>
</protein>
<dbReference type="STRING" id="65489.A0A0D3HG87"/>
<dbReference type="GO" id="GO:0005975">
    <property type="term" value="P:carbohydrate metabolic process"/>
    <property type="evidence" value="ECO:0007669"/>
    <property type="project" value="InterPro"/>
</dbReference>
<name>A0A0D3HG87_9ORYZ</name>
<dbReference type="PANTHER" id="PTHR31062">
    <property type="entry name" value="XYLOGLUCAN ENDOTRANSGLUCOSYLASE/HYDROLASE PROTEIN 8-RELATED"/>
    <property type="match status" value="1"/>
</dbReference>
<feature type="signal peptide" evidence="3">
    <location>
        <begin position="1"/>
        <end position="32"/>
    </location>
</feature>
<dbReference type="Gene3D" id="2.60.120.200">
    <property type="match status" value="1"/>
</dbReference>
<dbReference type="EnsemblPlants" id="OBART10G17530.1">
    <property type="protein sequence ID" value="OBART10G17530.1"/>
    <property type="gene ID" value="OBART10G17530"/>
</dbReference>
<dbReference type="Pfam" id="PF00722">
    <property type="entry name" value="Glyco_hydro_16"/>
    <property type="match status" value="1"/>
</dbReference>
<evidence type="ECO:0000256" key="1">
    <source>
        <dbReference type="ARBA" id="ARBA00022801"/>
    </source>
</evidence>
<dbReference type="InterPro" id="IPR000757">
    <property type="entry name" value="Beta-glucanase-like"/>
</dbReference>
<dbReference type="InterPro" id="IPR044791">
    <property type="entry name" value="Beta-glucanase/XTH"/>
</dbReference>
<dbReference type="eggNOG" id="ENOG502QQC7">
    <property type="taxonomic scope" value="Eukaryota"/>
</dbReference>